<reference evidence="3 4" key="1">
    <citation type="journal article" date="2013" name="Genome Announc.">
        <title>Complete Genome Sequence of Mycoplasma hyorhinis Strain SK76.</title>
        <authorList>
            <person name="Goodison S."/>
            <person name="Urquidi V."/>
            <person name="Kumar D."/>
            <person name="Reyes L."/>
            <person name="Rosser C.J."/>
        </authorList>
    </citation>
    <scope>NUCLEOTIDE SEQUENCE [LARGE SCALE GENOMIC DNA]</scope>
    <source>
        <strain evidence="3 4">SK76</strain>
    </source>
</reference>
<protein>
    <submittedName>
        <fullName evidence="3">Hydrolase, haloacid dehalogenase-like protein</fullName>
    </submittedName>
</protein>
<dbReference type="GO" id="GO:0016791">
    <property type="term" value="F:phosphatase activity"/>
    <property type="evidence" value="ECO:0007669"/>
    <property type="project" value="TreeGrafter"/>
</dbReference>
<dbReference type="PANTHER" id="PTHR10000">
    <property type="entry name" value="PHOSPHOSERINE PHOSPHATASE"/>
    <property type="match status" value="1"/>
</dbReference>
<dbReference type="InterPro" id="IPR006379">
    <property type="entry name" value="HAD-SF_hydro_IIB"/>
</dbReference>
<name>A0AAI8FDA7_MESHY</name>
<dbReference type="GO" id="GO:0005829">
    <property type="term" value="C:cytosol"/>
    <property type="evidence" value="ECO:0007669"/>
    <property type="project" value="TreeGrafter"/>
</dbReference>
<gene>
    <name evidence="3" type="ORF">MOS_602</name>
</gene>
<dbReference type="SUPFAM" id="SSF56784">
    <property type="entry name" value="HAD-like"/>
    <property type="match status" value="1"/>
</dbReference>
<evidence type="ECO:0000256" key="1">
    <source>
        <dbReference type="ARBA" id="ARBA00001946"/>
    </source>
</evidence>
<dbReference type="PROSITE" id="PS01229">
    <property type="entry name" value="COF_2"/>
    <property type="match status" value="1"/>
</dbReference>
<dbReference type="Proteomes" id="UP000009399">
    <property type="component" value="Chromosome"/>
</dbReference>
<comment type="cofactor">
    <cofactor evidence="1">
        <name>Mg(2+)</name>
        <dbReference type="ChEBI" id="CHEBI:18420"/>
    </cofactor>
</comment>
<evidence type="ECO:0000313" key="3">
    <source>
        <dbReference type="EMBL" id="AFX74512.1"/>
    </source>
</evidence>
<dbReference type="AlphaFoldDB" id="A0AAI8FDA7"/>
<dbReference type="InterPro" id="IPR023214">
    <property type="entry name" value="HAD_sf"/>
</dbReference>
<dbReference type="Pfam" id="PF08282">
    <property type="entry name" value="Hydrolase_3"/>
    <property type="match status" value="1"/>
</dbReference>
<accession>A0AAI8FDA7</accession>
<dbReference type="InterPro" id="IPR000150">
    <property type="entry name" value="Cof"/>
</dbReference>
<dbReference type="NCBIfam" id="TIGR00099">
    <property type="entry name" value="Cof-subfamily"/>
    <property type="match status" value="1"/>
</dbReference>
<keyword evidence="3" id="KW-0378">Hydrolase</keyword>
<dbReference type="Gene3D" id="3.30.1240.10">
    <property type="match status" value="1"/>
</dbReference>
<dbReference type="Gene3D" id="3.40.50.1000">
    <property type="entry name" value="HAD superfamily/HAD-like"/>
    <property type="match status" value="1"/>
</dbReference>
<dbReference type="NCBIfam" id="TIGR01484">
    <property type="entry name" value="HAD-SF-IIB"/>
    <property type="match status" value="1"/>
</dbReference>
<sequence length="269" mass="30333">MKKIFVYDLDGTLLQHNNLINETTLAAIKKAHSLDHVNIIATGRGLKTTKVISDMYPYFDYLVSNNGTIIYDIAKQKSYLNGFIDSKTLQLLFDIALEYNCLSAISTPDDAFLFSPQKEYDWLSSQAQMDLKAYNLISYAQMKNLIDNNTSISQFAFRNSEATTKVIYNKLAVELKDKYKVTITNRIFVDINPLDVDKFNGIQFILNSNNWSFDNVVAFGDSSNDFLMIKNAKIGFAMKHATPDLVQVATKVIGDCNSDAIGQEILKLI</sequence>
<organism evidence="3 4">
    <name type="scientific">Mesomycoplasma hyorhinis SK76</name>
    <dbReference type="NCBI Taxonomy" id="1118964"/>
    <lineage>
        <taxon>Bacteria</taxon>
        <taxon>Bacillati</taxon>
        <taxon>Mycoplasmatota</taxon>
        <taxon>Mycoplasmoidales</taxon>
        <taxon>Metamycoplasmataceae</taxon>
        <taxon>Mesomycoplasma</taxon>
    </lineage>
</organism>
<comment type="similarity">
    <text evidence="2">Belongs to the HAD-like hydrolase superfamily. Cof family.</text>
</comment>
<proteinExistence type="inferred from homology"/>
<evidence type="ECO:0000256" key="2">
    <source>
        <dbReference type="ARBA" id="ARBA00034778"/>
    </source>
</evidence>
<dbReference type="GO" id="GO:0000287">
    <property type="term" value="F:magnesium ion binding"/>
    <property type="evidence" value="ECO:0007669"/>
    <property type="project" value="TreeGrafter"/>
</dbReference>
<dbReference type="InterPro" id="IPR036412">
    <property type="entry name" value="HAD-like_sf"/>
</dbReference>
<dbReference type="PANTHER" id="PTHR10000:SF8">
    <property type="entry name" value="HAD SUPERFAMILY HYDROLASE-LIKE, TYPE 3"/>
    <property type="match status" value="1"/>
</dbReference>
<dbReference type="KEGG" id="mhs:MOS_602"/>
<dbReference type="RefSeq" id="WP_013302350.1">
    <property type="nucleotide sequence ID" value="NC_019552.1"/>
</dbReference>
<evidence type="ECO:0000313" key="4">
    <source>
        <dbReference type="Proteomes" id="UP000009399"/>
    </source>
</evidence>
<dbReference type="EMBL" id="CP003914">
    <property type="protein sequence ID" value="AFX74512.1"/>
    <property type="molecule type" value="Genomic_DNA"/>
</dbReference>